<feature type="coiled-coil region" evidence="1">
    <location>
        <begin position="541"/>
        <end position="568"/>
    </location>
</feature>
<organism evidence="2 3">
    <name type="scientific">Escherichia phage WG01</name>
    <dbReference type="NCBI Taxonomy" id="1837931"/>
    <lineage>
        <taxon>Viruses</taxon>
        <taxon>Duplodnaviria</taxon>
        <taxon>Heunggongvirae</taxon>
        <taxon>Uroviricota</taxon>
        <taxon>Caudoviricetes</taxon>
        <taxon>Pantevenvirales</taxon>
        <taxon>Straboviridae</taxon>
        <taxon>Tevenvirinae</taxon>
        <taxon>Dhakavirus</taxon>
        <taxon>Dhakavirus wg01</taxon>
    </lineage>
</organism>
<reference evidence="2 3" key="1">
    <citation type="submission" date="2016-03" db="EMBL/GenBank/DDBJ databases">
        <title>Genome analysis of T4 like phage of avian pathogenic Escherichia coli.</title>
        <authorList>
            <person name="Xu J."/>
            <person name="Chen M."/>
            <person name="Zhang W."/>
        </authorList>
    </citation>
    <scope>NUCLEOTIDE SEQUENCE [LARGE SCALE GENOMIC DNA]</scope>
</reference>
<dbReference type="RefSeq" id="YP_009323355.1">
    <property type="nucleotide sequence ID" value="NC_031928.1"/>
</dbReference>
<proteinExistence type="predicted"/>
<evidence type="ECO:0000313" key="2">
    <source>
        <dbReference type="EMBL" id="AND75828.1"/>
    </source>
</evidence>
<gene>
    <name evidence="2" type="ORF">WG01_156</name>
</gene>
<dbReference type="SUPFAM" id="SSF103657">
    <property type="entry name" value="BAR/IMD domain-like"/>
    <property type="match status" value="1"/>
</dbReference>
<sequence>MNYYDKVDEVVGTVTSPCDDAVGPGEYRRVKWELYNPTGAFIQPGNGVEWDTEIIPLATHLYTQNPFGNKSETFPAPPPPEDGTSQGIWCAKLGIFFITQLDLENYVESIGATLLPGNDWYGADLSKSVLYKTSIEYDMYRIENCGGVWTSQGPRMDPRTMIAVTADYHMYVNFNGLGDSRRAYLKYYETKPCTYVGLVLNLDVDMSIPGTPIPGPVSIGSLPPEITGRARAISCVPFTAEFPYNGLTNAIMASWNTSRNSFKLYWDMLPGWPSSGGTDWEKFFDSGYSKLSVAMEELGNSAVAMCQYVQQMAFLAFKDAISQVLNIVGGGWDLLKSFLPSITIMGMTIDLEDLCTSGDGVQKLKEAWKNFNLEETIQSIYSAIGSAYDYSVERVKMYSRDLIDAITDLYDWAWSQLLMAGVALSKLCVDLAQIWSMPPIVPNPVWSVITAVKEMMKQVKPLDMIMSGNFPGFTASDVYQMVMEKVDQKIDEAYAMIEALKTQALNLWNEIKLKKQEVQKQAIEFKQYLSGMYEKVTDELTAQKEAALAQAEAALELLKNKYNQIKNSITESQTSVSDVLDMALEEFKKLPIVAQMEELLGMLGATVDDIMVIYENSVTKAKSLYHEFTDGSRSMKDLCKSMYNQISTLSLSKVVQWINKMLGIFGLTIAFPSLSICIPCLESPTRN</sequence>
<dbReference type="EMBL" id="KU878968">
    <property type="protein sequence ID" value="AND75828.1"/>
    <property type="molecule type" value="Genomic_DNA"/>
</dbReference>
<evidence type="ECO:0000313" key="3">
    <source>
        <dbReference type="Proteomes" id="UP000203936"/>
    </source>
</evidence>
<dbReference type="InterPro" id="IPR027267">
    <property type="entry name" value="AH/BAR_dom_sf"/>
</dbReference>
<dbReference type="GeneID" id="30308481"/>
<protein>
    <submittedName>
        <fullName evidence="2">Uncharacterized protein</fullName>
    </submittedName>
</protein>
<dbReference type="KEGG" id="vg:30308481"/>
<evidence type="ECO:0000256" key="1">
    <source>
        <dbReference type="SAM" id="Coils"/>
    </source>
</evidence>
<keyword evidence="3" id="KW-1185">Reference proteome</keyword>
<keyword evidence="1" id="KW-0175">Coiled coil</keyword>
<name>A0A172Q1J3_9CAUD</name>
<accession>A0A172Q1J3</accession>
<dbReference type="Proteomes" id="UP000203936">
    <property type="component" value="Segment"/>
</dbReference>